<organism evidence="2 3">
    <name type="scientific">Rhizosaccharibacter radicis</name>
    <dbReference type="NCBI Taxonomy" id="2782605"/>
    <lineage>
        <taxon>Bacteria</taxon>
        <taxon>Pseudomonadati</taxon>
        <taxon>Pseudomonadota</taxon>
        <taxon>Alphaproteobacteria</taxon>
        <taxon>Acetobacterales</taxon>
        <taxon>Acetobacteraceae</taxon>
        <taxon>Rhizosaccharibacter</taxon>
    </lineage>
</organism>
<dbReference type="Gene3D" id="3.40.50.150">
    <property type="entry name" value="Vaccinia Virus protein VP39"/>
    <property type="match status" value="1"/>
</dbReference>
<comment type="caution">
    <text evidence="2">The sequence shown here is derived from an EMBL/GenBank/DDBJ whole genome shotgun (WGS) entry which is preliminary data.</text>
</comment>
<dbReference type="Pfam" id="PF08241">
    <property type="entry name" value="Methyltransf_11"/>
    <property type="match status" value="1"/>
</dbReference>
<dbReference type="RefSeq" id="WP_422918911.1">
    <property type="nucleotide sequence ID" value="NZ_JAMZEJ010000003.1"/>
</dbReference>
<dbReference type="InterPro" id="IPR029063">
    <property type="entry name" value="SAM-dependent_MTases_sf"/>
</dbReference>
<dbReference type="EMBL" id="JAMZEJ010000003">
    <property type="protein sequence ID" value="MCQ8240162.1"/>
    <property type="molecule type" value="Genomic_DNA"/>
</dbReference>
<gene>
    <name evidence="2" type="ORF">NFI88_04815</name>
</gene>
<dbReference type="InterPro" id="IPR013216">
    <property type="entry name" value="Methyltransf_11"/>
</dbReference>
<sequence>MTVLRSPSGEALRPDGAHALSDGIRRWPVIDGIPFMRAGREALADEALRHLDRGDRVEALVTLLADQDDWWTGPRAEPDALHRLVRECRVLSLRDAMTLLSWGRVGDYFAHRWSDPTFMAGLALAEAHWRAPATAFELACGIGHHLRAMARSGAAVAGADVVFAKLWIARHWVVPEAELVCFDAAAPWPLADRRFDLVACHDAFYFLEPKPFILDRLRALATDGTLLVGHIHNRDWPNLSAGAAMSAPELAAMFPEASLFDDAELTQALLEQRAPRPAPAEALGAVEAFAVAEGAPPARAVAGRFAAPAPEARVRRNPLYDETGTLGWPSDRYRAEYAPRATYPARSLLPAEMEAGRAPPEALRRRELLDLPERW</sequence>
<feature type="domain" description="Methyltransferase type 11" evidence="1">
    <location>
        <begin position="137"/>
        <end position="227"/>
    </location>
</feature>
<reference evidence="2 3" key="1">
    <citation type="submission" date="2022-06" db="EMBL/GenBank/DDBJ databases">
        <title>Rhizosaccharibacter gen. nov. sp. nov. KSS12, endophytic bacteria isolated from sugarcane.</title>
        <authorList>
            <person name="Pitiwittayakul N."/>
        </authorList>
    </citation>
    <scope>NUCLEOTIDE SEQUENCE [LARGE SCALE GENOMIC DNA]</scope>
    <source>
        <strain evidence="2 3">KSS12</strain>
    </source>
</reference>
<evidence type="ECO:0000313" key="3">
    <source>
        <dbReference type="Proteomes" id="UP001524547"/>
    </source>
</evidence>
<evidence type="ECO:0000313" key="2">
    <source>
        <dbReference type="EMBL" id="MCQ8240162.1"/>
    </source>
</evidence>
<dbReference type="Proteomes" id="UP001524547">
    <property type="component" value="Unassembled WGS sequence"/>
</dbReference>
<keyword evidence="2" id="KW-0808">Transferase</keyword>
<dbReference type="CDD" id="cd02440">
    <property type="entry name" value="AdoMet_MTases"/>
    <property type="match status" value="1"/>
</dbReference>
<proteinExistence type="predicted"/>
<name>A0ABT1VW43_9PROT</name>
<keyword evidence="3" id="KW-1185">Reference proteome</keyword>
<dbReference type="GO" id="GO:0032259">
    <property type="term" value="P:methylation"/>
    <property type="evidence" value="ECO:0007669"/>
    <property type="project" value="UniProtKB-KW"/>
</dbReference>
<evidence type="ECO:0000259" key="1">
    <source>
        <dbReference type="Pfam" id="PF08241"/>
    </source>
</evidence>
<accession>A0ABT1VW43</accession>
<dbReference type="GO" id="GO:0008168">
    <property type="term" value="F:methyltransferase activity"/>
    <property type="evidence" value="ECO:0007669"/>
    <property type="project" value="UniProtKB-KW"/>
</dbReference>
<protein>
    <submittedName>
        <fullName evidence="2">Class I SAM-dependent methyltransferase</fullName>
    </submittedName>
</protein>
<keyword evidence="2" id="KW-0489">Methyltransferase</keyword>
<dbReference type="SUPFAM" id="SSF53335">
    <property type="entry name" value="S-adenosyl-L-methionine-dependent methyltransferases"/>
    <property type="match status" value="1"/>
</dbReference>